<dbReference type="Gene3D" id="3.40.50.300">
    <property type="entry name" value="P-loop containing nucleotide triphosphate hydrolases"/>
    <property type="match status" value="1"/>
</dbReference>
<sequence length="275" mass="30686">MGVQGVVLSTDDFFSQSGTYAFDRNDLGQAHEWNKKRALQCVKQSKFPIIIDNTNTTLWELLPYAVLAIEYRYDVQMFEPDTPWRFKLGELVRRNTHSVPKETIQRMKERYEPLTLEQVFQEASKVLSKRKPFSVPVQIKEHFSTEPTSTVTMENTQPCATSNSKKAPSSYGGAAANSGHNYPAPSSWGADPWVGSGSATPQPQRQRAEARERGRNPCSRSQITTEFLRHSLKTAILGTMSAGRLGQDNGSGSVSGEMSENAAPEKTVESEDKRH</sequence>
<protein>
    <recommendedName>
        <fullName evidence="4">NEDD4-binding protein 2-like 1</fullName>
    </recommendedName>
</protein>
<dbReference type="InterPro" id="IPR026302">
    <property type="entry name" value="NEDD4-bd_p2"/>
</dbReference>
<feature type="compositionally biased region" description="Basic and acidic residues" evidence="1">
    <location>
        <begin position="206"/>
        <end position="215"/>
    </location>
</feature>
<name>A0A3S1BPB6_ELYCH</name>
<comment type="caution">
    <text evidence="2">The sequence shown here is derived from an EMBL/GenBank/DDBJ whole genome shotgun (WGS) entry which is preliminary data.</text>
</comment>
<dbReference type="AlphaFoldDB" id="A0A3S1BPB6"/>
<feature type="compositionally biased region" description="Polar residues" evidence="1">
    <location>
        <begin position="248"/>
        <end position="258"/>
    </location>
</feature>
<feature type="region of interest" description="Disordered" evidence="1">
    <location>
        <begin position="146"/>
        <end position="225"/>
    </location>
</feature>
<evidence type="ECO:0000313" key="2">
    <source>
        <dbReference type="EMBL" id="RUS85561.1"/>
    </source>
</evidence>
<feature type="compositionally biased region" description="Basic and acidic residues" evidence="1">
    <location>
        <begin position="266"/>
        <end position="275"/>
    </location>
</feature>
<dbReference type="SUPFAM" id="SSF52540">
    <property type="entry name" value="P-loop containing nucleoside triphosphate hydrolases"/>
    <property type="match status" value="1"/>
</dbReference>
<evidence type="ECO:0000256" key="1">
    <source>
        <dbReference type="SAM" id="MobiDB-lite"/>
    </source>
</evidence>
<dbReference type="PANTHER" id="PTHR13308">
    <property type="entry name" value="NEDD4-BINDING PROTEIN 2-LIKE 1"/>
    <property type="match status" value="1"/>
</dbReference>
<feature type="compositionally biased region" description="Polar residues" evidence="1">
    <location>
        <begin position="146"/>
        <end position="167"/>
    </location>
</feature>
<feature type="region of interest" description="Disordered" evidence="1">
    <location>
        <begin position="239"/>
        <end position="275"/>
    </location>
</feature>
<keyword evidence="3" id="KW-1185">Reference proteome</keyword>
<reference evidence="2 3" key="1">
    <citation type="submission" date="2019-01" db="EMBL/GenBank/DDBJ databases">
        <title>A draft genome assembly of the solar-powered sea slug Elysia chlorotica.</title>
        <authorList>
            <person name="Cai H."/>
            <person name="Li Q."/>
            <person name="Fang X."/>
            <person name="Li J."/>
            <person name="Curtis N.E."/>
            <person name="Altenburger A."/>
            <person name="Shibata T."/>
            <person name="Feng M."/>
            <person name="Maeda T."/>
            <person name="Schwartz J.A."/>
            <person name="Shigenobu S."/>
            <person name="Lundholm N."/>
            <person name="Nishiyama T."/>
            <person name="Yang H."/>
            <person name="Hasebe M."/>
            <person name="Li S."/>
            <person name="Pierce S.K."/>
            <person name="Wang J."/>
        </authorList>
    </citation>
    <scope>NUCLEOTIDE SEQUENCE [LARGE SCALE GENOMIC DNA]</scope>
    <source>
        <strain evidence="2">EC2010</strain>
        <tissue evidence="2">Whole organism of an adult</tissue>
    </source>
</reference>
<accession>A0A3S1BPB6</accession>
<dbReference type="OrthoDB" id="3231855at2759"/>
<evidence type="ECO:0000313" key="3">
    <source>
        <dbReference type="Proteomes" id="UP000271974"/>
    </source>
</evidence>
<organism evidence="2 3">
    <name type="scientific">Elysia chlorotica</name>
    <name type="common">Eastern emerald elysia</name>
    <name type="synonym">Sea slug</name>
    <dbReference type="NCBI Taxonomy" id="188477"/>
    <lineage>
        <taxon>Eukaryota</taxon>
        <taxon>Metazoa</taxon>
        <taxon>Spiralia</taxon>
        <taxon>Lophotrochozoa</taxon>
        <taxon>Mollusca</taxon>
        <taxon>Gastropoda</taxon>
        <taxon>Heterobranchia</taxon>
        <taxon>Euthyneura</taxon>
        <taxon>Panpulmonata</taxon>
        <taxon>Sacoglossa</taxon>
        <taxon>Placobranchoidea</taxon>
        <taxon>Plakobranchidae</taxon>
        <taxon>Elysia</taxon>
    </lineage>
</organism>
<dbReference type="PANTHER" id="PTHR13308:SF40">
    <property type="entry name" value="NEDD4-BINDING PROTEIN 2-LIKE 1"/>
    <property type="match status" value="1"/>
</dbReference>
<proteinExistence type="predicted"/>
<dbReference type="EMBL" id="RQTK01000166">
    <property type="protein sequence ID" value="RUS85561.1"/>
    <property type="molecule type" value="Genomic_DNA"/>
</dbReference>
<evidence type="ECO:0008006" key="4">
    <source>
        <dbReference type="Google" id="ProtNLM"/>
    </source>
</evidence>
<feature type="non-terminal residue" evidence="2">
    <location>
        <position position="275"/>
    </location>
</feature>
<dbReference type="InterPro" id="IPR027417">
    <property type="entry name" value="P-loop_NTPase"/>
</dbReference>
<gene>
    <name evidence="2" type="ORF">EGW08_006704</name>
</gene>
<dbReference type="STRING" id="188477.A0A3S1BPB6"/>
<dbReference type="Pfam" id="PF13671">
    <property type="entry name" value="AAA_33"/>
    <property type="match status" value="1"/>
</dbReference>
<dbReference type="Proteomes" id="UP000271974">
    <property type="component" value="Unassembled WGS sequence"/>
</dbReference>